<dbReference type="GO" id="GO:0006874">
    <property type="term" value="P:intracellular calcium ion homeostasis"/>
    <property type="evidence" value="ECO:0007669"/>
    <property type="project" value="TreeGrafter"/>
</dbReference>
<dbReference type="GO" id="GO:0005509">
    <property type="term" value="F:calcium ion binding"/>
    <property type="evidence" value="ECO:0007669"/>
    <property type="project" value="TreeGrafter"/>
</dbReference>
<comment type="subcellular location">
    <subcellularLocation>
        <location evidence="1">Membrane</location>
        <topology evidence="1">Single-pass type I membrane protein</topology>
    </subcellularLocation>
</comment>
<dbReference type="Gene3D" id="1.20.5.340">
    <property type="match status" value="1"/>
</dbReference>
<feature type="compositionally biased region" description="Polar residues" evidence="13">
    <location>
        <begin position="138"/>
        <end position="149"/>
    </location>
</feature>
<evidence type="ECO:0000256" key="14">
    <source>
        <dbReference type="SAM" id="Phobius"/>
    </source>
</evidence>
<evidence type="ECO:0000256" key="9">
    <source>
        <dbReference type="ARBA" id="ARBA00023054"/>
    </source>
</evidence>
<dbReference type="GO" id="GO:0002115">
    <property type="term" value="P:store-operated calcium entry"/>
    <property type="evidence" value="ECO:0007669"/>
    <property type="project" value="TreeGrafter"/>
</dbReference>
<keyword evidence="11 14" id="KW-0472">Membrane</keyword>
<evidence type="ECO:0000259" key="15">
    <source>
        <dbReference type="PROSITE" id="PS50105"/>
    </source>
</evidence>
<dbReference type="GO" id="GO:0005246">
    <property type="term" value="F:calcium channel regulator activity"/>
    <property type="evidence" value="ECO:0007669"/>
    <property type="project" value="InterPro"/>
</dbReference>
<dbReference type="InterPro" id="IPR013761">
    <property type="entry name" value="SAM/pointed_sf"/>
</dbReference>
<feature type="compositionally biased region" description="Basic residues" evidence="13">
    <location>
        <begin position="786"/>
        <end position="798"/>
    </location>
</feature>
<gene>
    <name evidence="16" type="ORF">RRG08_048971</name>
</gene>
<evidence type="ECO:0000313" key="16">
    <source>
        <dbReference type="EMBL" id="KAK3740729.1"/>
    </source>
</evidence>
<dbReference type="CDD" id="cd11722">
    <property type="entry name" value="SOAR"/>
    <property type="match status" value="1"/>
</dbReference>
<organism evidence="16 17">
    <name type="scientific">Elysia crispata</name>
    <name type="common">lettuce slug</name>
    <dbReference type="NCBI Taxonomy" id="231223"/>
    <lineage>
        <taxon>Eukaryota</taxon>
        <taxon>Metazoa</taxon>
        <taxon>Spiralia</taxon>
        <taxon>Lophotrochozoa</taxon>
        <taxon>Mollusca</taxon>
        <taxon>Gastropoda</taxon>
        <taxon>Heterobranchia</taxon>
        <taxon>Euthyneura</taxon>
        <taxon>Panpulmonata</taxon>
        <taxon>Sacoglossa</taxon>
        <taxon>Placobranchoidea</taxon>
        <taxon>Plakobranchidae</taxon>
        <taxon>Elysia</taxon>
    </lineage>
</organism>
<feature type="region of interest" description="Disordered" evidence="13">
    <location>
        <begin position="130"/>
        <end position="149"/>
    </location>
</feature>
<dbReference type="SUPFAM" id="SSF47769">
    <property type="entry name" value="SAM/Pointed domain"/>
    <property type="match status" value="1"/>
</dbReference>
<comment type="caution">
    <text evidence="16">The sequence shown here is derived from an EMBL/GenBank/DDBJ whole genome shotgun (WGS) entry which is preliminary data.</text>
</comment>
<dbReference type="Proteomes" id="UP001283361">
    <property type="component" value="Unassembled WGS sequence"/>
</dbReference>
<feature type="transmembrane region" description="Helical" evidence="14">
    <location>
        <begin position="28"/>
        <end position="51"/>
    </location>
</feature>
<feature type="transmembrane region" description="Helical" evidence="14">
    <location>
        <begin position="321"/>
        <end position="343"/>
    </location>
</feature>
<dbReference type="InterPro" id="IPR001660">
    <property type="entry name" value="SAM"/>
</dbReference>
<reference evidence="16" key="1">
    <citation type="journal article" date="2023" name="G3 (Bethesda)">
        <title>A reference genome for the long-term kleptoplast-retaining sea slug Elysia crispata morphotype clarki.</title>
        <authorList>
            <person name="Eastman K.E."/>
            <person name="Pendleton A.L."/>
            <person name="Shaikh M.A."/>
            <person name="Suttiyut T."/>
            <person name="Ogas R."/>
            <person name="Tomko P."/>
            <person name="Gavelis G."/>
            <person name="Widhalm J.R."/>
            <person name="Wisecaver J.H."/>
        </authorList>
    </citation>
    <scope>NUCLEOTIDE SEQUENCE</scope>
    <source>
        <strain evidence="16">ECLA1</strain>
    </source>
</reference>
<keyword evidence="2" id="KW-0813">Transport</keyword>
<dbReference type="GO" id="GO:0005783">
    <property type="term" value="C:endoplasmic reticulum"/>
    <property type="evidence" value="ECO:0007669"/>
    <property type="project" value="TreeGrafter"/>
</dbReference>
<dbReference type="AlphaFoldDB" id="A0AAE0YDC8"/>
<evidence type="ECO:0000256" key="11">
    <source>
        <dbReference type="ARBA" id="ARBA00023136"/>
    </source>
</evidence>
<evidence type="ECO:0000256" key="2">
    <source>
        <dbReference type="ARBA" id="ARBA00022448"/>
    </source>
</evidence>
<feature type="compositionally biased region" description="Polar residues" evidence="13">
    <location>
        <begin position="898"/>
        <end position="927"/>
    </location>
</feature>
<keyword evidence="3" id="KW-0109">Calcium transport</keyword>
<dbReference type="InterPro" id="IPR032393">
    <property type="entry name" value="SOAR_STIM1/2"/>
</dbReference>
<feature type="region of interest" description="Disordered" evidence="13">
    <location>
        <begin position="403"/>
        <end position="435"/>
    </location>
</feature>
<feature type="domain" description="SAM" evidence="15">
    <location>
        <begin position="242"/>
        <end position="309"/>
    </location>
</feature>
<feature type="transmembrane region" description="Helical" evidence="14">
    <location>
        <begin position="101"/>
        <end position="125"/>
    </location>
</feature>
<evidence type="ECO:0000256" key="3">
    <source>
        <dbReference type="ARBA" id="ARBA00022568"/>
    </source>
</evidence>
<feature type="compositionally biased region" description="Polar residues" evidence="13">
    <location>
        <begin position="848"/>
        <end position="874"/>
    </location>
</feature>
<dbReference type="SMART" id="SM00454">
    <property type="entry name" value="SAM"/>
    <property type="match status" value="1"/>
</dbReference>
<evidence type="ECO:0000256" key="7">
    <source>
        <dbReference type="ARBA" id="ARBA00022837"/>
    </source>
</evidence>
<feature type="coiled-coil region" evidence="12">
    <location>
        <begin position="523"/>
        <end position="550"/>
    </location>
</feature>
<evidence type="ECO:0000256" key="12">
    <source>
        <dbReference type="SAM" id="Coils"/>
    </source>
</evidence>
<dbReference type="Gene3D" id="1.10.150.50">
    <property type="entry name" value="Transcription Factor, Ets-1"/>
    <property type="match status" value="1"/>
</dbReference>
<feature type="region of interest" description="Disordered" evidence="13">
    <location>
        <begin position="986"/>
        <end position="1051"/>
    </location>
</feature>
<dbReference type="Gene3D" id="1.10.238.180">
    <property type="match status" value="1"/>
</dbReference>
<evidence type="ECO:0000256" key="5">
    <source>
        <dbReference type="ARBA" id="ARBA00022723"/>
    </source>
</evidence>
<dbReference type="GO" id="GO:0005886">
    <property type="term" value="C:plasma membrane"/>
    <property type="evidence" value="ECO:0007669"/>
    <property type="project" value="TreeGrafter"/>
</dbReference>
<sequence length="1051" mass="115689">MTTDNDWHVYKNGYDKKQNHRQVHETKVIYRCFRLVVFIALSVSHSCARLFTVVTSAIRVNIRPTCVSTQVSRILKLKYQDLEPVRDFTITSFGMKLDLSAVLWAFRISSPMLALVVVLCAFHGVNCVEPDSKKEDSSSLNPTKKIYNNGNGHRSGLPLECPEKDEKCETDRQGLEAIRSLHLLIDDDHNGNVDQHESDEFLRDELQYTDGFERQALFHNNDKLISVDDLWRAWKYSTVHNWTVEDVQEWLVQDVDLPQYAGIFASNNIDGSVLPRLVNSTSTLMMALNIRNMHKQRLALKAMDAVLFGAPKRVHSFTKDLLLVSSLILAVGGCWFACLHHRYSQTQVKKMMKDLESLQKAEDALKKLSNELADAEKNQSSLSQEKQEELRMLRQSSVRLKVPLVPGGDKSPNTLSREGSALRRQEGEKKLKKAEEELSALREALSEAETRLELHQQLESQWSVPGELQAWLQLTHELEMQQHSLKKQAAERQRLAARDGCDKIKKRNKAFFGSLRIAHSNSLDDIEQSIMDARAALEEVRQDLQESQQRWQIMEILCGFPIIVNPGLTALRQALGRDATGNVSRGTGSLLTPGSIDEAEEDLQPAAMISSMPNNGVPFSRPRALSTDSSGEASSIYNQIPERQRQQIVAWARRSRLNNWMRKKTSSPLTNGFTACTLPSSGKSSTFLKQQAMAGSTSSLPHASTVGGGTVTGVAAAVATLPRRDSRDTDIMLNRTTECVVGTAMGSSTNATTFHLGPLDSSIYQAHERTHSNASISMISPMMSNGHHHHAQHHHQQHLRTSYSQVLSHPPFHLHSNASSPHVLAVGSSTGSLSTGGLNPNGMIPHRASTSKLFTSPSGNHLSGMKQVSPSSAITAAHGNKNGVGAINGHSNSKHHTNSSAGVTSRQESLDSNGYSIGYTSDSSVPGSATGADTPPVSGIPSRPQAQSTPADNTDRMSLDSVTRGGHSMTARSRLDRTIEVDVSSLDTDSMYSNGMEAGTEGLNHSHQDRSPTDQASITPPGGNTLEKKSSKRKKFLPNFLQKGKGKQKTS</sequence>
<evidence type="ECO:0000256" key="8">
    <source>
        <dbReference type="ARBA" id="ARBA00022989"/>
    </source>
</evidence>
<name>A0AAE0YDC8_9GAST</name>
<dbReference type="Pfam" id="PF16533">
    <property type="entry name" value="SOAR"/>
    <property type="match status" value="1"/>
</dbReference>
<keyword evidence="5" id="KW-0479">Metal-binding</keyword>
<dbReference type="InterPro" id="IPR057835">
    <property type="entry name" value="EF-hand_STIM1/2"/>
</dbReference>
<evidence type="ECO:0000313" key="17">
    <source>
        <dbReference type="Proteomes" id="UP001283361"/>
    </source>
</evidence>
<evidence type="ECO:0000256" key="10">
    <source>
        <dbReference type="ARBA" id="ARBA00023065"/>
    </source>
</evidence>
<feature type="region of interest" description="Disordered" evidence="13">
    <location>
        <begin position="783"/>
        <end position="971"/>
    </location>
</feature>
<evidence type="ECO:0000256" key="13">
    <source>
        <dbReference type="SAM" id="MobiDB-lite"/>
    </source>
</evidence>
<keyword evidence="10" id="KW-0406">Ion transport</keyword>
<keyword evidence="4 14" id="KW-0812">Transmembrane</keyword>
<keyword evidence="6" id="KW-0732">Signal</keyword>
<evidence type="ECO:0000256" key="1">
    <source>
        <dbReference type="ARBA" id="ARBA00004479"/>
    </source>
</evidence>
<proteinExistence type="predicted"/>
<accession>A0AAE0YDC8</accession>
<keyword evidence="8 14" id="KW-1133">Transmembrane helix</keyword>
<dbReference type="FunFam" id="1.10.238.180:FF:000001">
    <property type="entry name" value="Stromal interaction molecule 1"/>
    <property type="match status" value="1"/>
</dbReference>
<evidence type="ECO:0000256" key="6">
    <source>
        <dbReference type="ARBA" id="ARBA00022729"/>
    </source>
</evidence>
<dbReference type="InterPro" id="IPR037608">
    <property type="entry name" value="STIM1/2"/>
</dbReference>
<keyword evidence="17" id="KW-1185">Reference proteome</keyword>
<keyword evidence="9 12" id="KW-0175">Coiled coil</keyword>
<dbReference type="GO" id="GO:0051049">
    <property type="term" value="P:regulation of transport"/>
    <property type="evidence" value="ECO:0007669"/>
    <property type="project" value="UniProtKB-ARBA"/>
</dbReference>
<feature type="coiled-coil region" evidence="12">
    <location>
        <begin position="348"/>
        <end position="392"/>
    </location>
</feature>
<dbReference type="Pfam" id="PF25578">
    <property type="entry name" value="EF-hand_STIM1"/>
    <property type="match status" value="1"/>
</dbReference>
<dbReference type="Gene3D" id="1.10.287.3550">
    <property type="match status" value="1"/>
</dbReference>
<feature type="compositionally biased region" description="Low complexity" evidence="13">
    <location>
        <begin position="827"/>
        <end position="838"/>
    </location>
</feature>
<feature type="compositionally biased region" description="Basic and acidic residues" evidence="13">
    <location>
        <begin position="420"/>
        <end position="435"/>
    </location>
</feature>
<keyword evidence="7" id="KW-0106">Calcium</keyword>
<dbReference type="PANTHER" id="PTHR15136:SF5">
    <property type="entry name" value="STROMAL INTERACTION MOLECULE HOMOLOG"/>
    <property type="match status" value="1"/>
</dbReference>
<evidence type="ECO:0000256" key="4">
    <source>
        <dbReference type="ARBA" id="ARBA00022692"/>
    </source>
</evidence>
<protein>
    <recommendedName>
        <fullName evidence="15">SAM domain-containing protein</fullName>
    </recommendedName>
</protein>
<dbReference type="Pfam" id="PF07647">
    <property type="entry name" value="SAM_2"/>
    <property type="match status" value="1"/>
</dbReference>
<dbReference type="EMBL" id="JAWDGP010006462">
    <property type="protein sequence ID" value="KAK3740729.1"/>
    <property type="molecule type" value="Genomic_DNA"/>
</dbReference>
<dbReference type="PANTHER" id="PTHR15136">
    <property type="entry name" value="STROMAL INTERACTION MOLECULE HOMOLOG"/>
    <property type="match status" value="1"/>
</dbReference>
<dbReference type="PROSITE" id="PS50105">
    <property type="entry name" value="SAM_DOMAIN"/>
    <property type="match status" value="1"/>
</dbReference>